<accession>A0A1G8YT29</accession>
<sequence length="92" mass="10584">MSAEDGDGPLFWHPARQLDGRRHAIRNDRPPWAWGWSEVRTLCGSLLDPAPVSSTEWLLYPTCRACWDSLVRRRVPDFPCAAPEEDQPPEER</sequence>
<dbReference type="GO" id="GO:0008270">
    <property type="term" value="F:zinc ion binding"/>
    <property type="evidence" value="ECO:0007669"/>
    <property type="project" value="UniProtKB-KW"/>
</dbReference>
<dbReference type="RefSeq" id="WP_092627544.1">
    <property type="nucleotide sequence ID" value="NZ_FNFM01000004.1"/>
</dbReference>
<evidence type="ECO:0000313" key="2">
    <source>
        <dbReference type="Proteomes" id="UP000199213"/>
    </source>
</evidence>
<protein>
    <submittedName>
        <fullName evidence="1">Zinc-finger</fullName>
    </submittedName>
</protein>
<organism evidence="1 2">
    <name type="scientific">Actinopolyspora mzabensis</name>
    <dbReference type="NCBI Taxonomy" id="995066"/>
    <lineage>
        <taxon>Bacteria</taxon>
        <taxon>Bacillati</taxon>
        <taxon>Actinomycetota</taxon>
        <taxon>Actinomycetes</taxon>
        <taxon>Actinopolysporales</taxon>
        <taxon>Actinopolysporaceae</taxon>
        <taxon>Actinopolyspora</taxon>
    </lineage>
</organism>
<evidence type="ECO:0000313" key="1">
    <source>
        <dbReference type="EMBL" id="SDK05933.1"/>
    </source>
</evidence>
<reference evidence="2" key="1">
    <citation type="submission" date="2016-10" db="EMBL/GenBank/DDBJ databases">
        <authorList>
            <person name="Varghese N."/>
            <person name="Submissions S."/>
        </authorList>
    </citation>
    <scope>NUCLEOTIDE SEQUENCE [LARGE SCALE GENOMIC DNA]</scope>
    <source>
        <strain evidence="2">DSM 45460</strain>
    </source>
</reference>
<keyword evidence="1" id="KW-0863">Zinc-finger</keyword>
<name>A0A1G8YT29_ACTMZ</name>
<dbReference type="Proteomes" id="UP000199213">
    <property type="component" value="Unassembled WGS sequence"/>
</dbReference>
<dbReference type="EMBL" id="FNFM01000004">
    <property type="protein sequence ID" value="SDK05933.1"/>
    <property type="molecule type" value="Genomic_DNA"/>
</dbReference>
<gene>
    <name evidence="1" type="ORF">SAMN04487820_10448</name>
</gene>
<keyword evidence="1" id="KW-0862">Zinc</keyword>
<keyword evidence="2" id="KW-1185">Reference proteome</keyword>
<dbReference type="InterPro" id="IPR031795">
    <property type="entry name" value="Zf-HC3"/>
</dbReference>
<dbReference type="OrthoDB" id="5188746at2"/>
<proteinExistence type="predicted"/>
<keyword evidence="1" id="KW-0479">Metal-binding</keyword>
<dbReference type="AlphaFoldDB" id="A0A1G8YT29"/>
<dbReference type="Pfam" id="PF16827">
    <property type="entry name" value="zf-HC3"/>
    <property type="match status" value="1"/>
</dbReference>